<dbReference type="PANTHER" id="PTHR35340">
    <property type="entry name" value="PQQ ENZYME REPEAT PROTEIN-RELATED"/>
    <property type="match status" value="1"/>
</dbReference>
<comment type="caution">
    <text evidence="2">The sequence shown here is derived from an EMBL/GenBank/DDBJ whole genome shotgun (WGS) entry which is preliminary data.</text>
</comment>
<keyword evidence="1" id="KW-0732">Signal</keyword>
<gene>
    <name evidence="2" type="ORF">N7505_010153</name>
</gene>
<evidence type="ECO:0000256" key="1">
    <source>
        <dbReference type="SAM" id="SignalP"/>
    </source>
</evidence>
<evidence type="ECO:0000313" key="2">
    <source>
        <dbReference type="EMBL" id="KAJ5255002.1"/>
    </source>
</evidence>
<proteinExistence type="predicted"/>
<sequence>MKALSHNYLIWLAVFSLHAPVINTNISPYFRSKEYSEATLGAWPHQAYRSSPAVVPLLNIQKDHPTCHDNKDHLLLMAPRGTEVSNPDTYGGLVWNEPVRYGKTWAVDVRFLDDEPYISLWASKDPASEVGHWYMLNSRYDEVYQVRSGDGWTAEDHGFVITPMETAFWW</sequence>
<reference evidence="2 3" key="1">
    <citation type="journal article" date="2023" name="IMA Fungus">
        <title>Comparative genomic study of the Penicillium genus elucidates a diverse pangenome and 15 lateral gene transfer events.</title>
        <authorList>
            <person name="Petersen C."/>
            <person name="Sorensen T."/>
            <person name="Nielsen M.R."/>
            <person name="Sondergaard T.E."/>
            <person name="Sorensen J.L."/>
            <person name="Fitzpatrick D.A."/>
            <person name="Frisvad J.C."/>
            <person name="Nielsen K.L."/>
        </authorList>
    </citation>
    <scope>NUCLEOTIDE SEQUENCE [LARGE SCALE GENOMIC DNA]</scope>
    <source>
        <strain evidence="2 3">IBT 3361</strain>
    </source>
</reference>
<protein>
    <submittedName>
        <fullName evidence="2">Uncharacterized protein</fullName>
    </submittedName>
</protein>
<dbReference type="EMBL" id="JAPVEB010000010">
    <property type="protein sequence ID" value="KAJ5255002.1"/>
    <property type="molecule type" value="Genomic_DNA"/>
</dbReference>
<keyword evidence="3" id="KW-1185">Reference proteome</keyword>
<name>A0ABQ8W2S2_PENCH</name>
<dbReference type="InterPro" id="IPR053143">
    <property type="entry name" value="Arylsulfate_ST"/>
</dbReference>
<feature type="chain" id="PRO_5045594610" evidence="1">
    <location>
        <begin position="25"/>
        <end position="170"/>
    </location>
</feature>
<organism evidence="2 3">
    <name type="scientific">Penicillium chrysogenum</name>
    <name type="common">Penicillium notatum</name>
    <dbReference type="NCBI Taxonomy" id="5076"/>
    <lineage>
        <taxon>Eukaryota</taxon>
        <taxon>Fungi</taxon>
        <taxon>Dikarya</taxon>
        <taxon>Ascomycota</taxon>
        <taxon>Pezizomycotina</taxon>
        <taxon>Eurotiomycetes</taxon>
        <taxon>Eurotiomycetidae</taxon>
        <taxon>Eurotiales</taxon>
        <taxon>Aspergillaceae</taxon>
        <taxon>Penicillium</taxon>
        <taxon>Penicillium chrysogenum species complex</taxon>
    </lineage>
</organism>
<accession>A0ABQ8W2S2</accession>
<dbReference type="Proteomes" id="UP001220256">
    <property type="component" value="Unassembled WGS sequence"/>
</dbReference>
<feature type="signal peptide" evidence="1">
    <location>
        <begin position="1"/>
        <end position="24"/>
    </location>
</feature>
<dbReference type="PANTHER" id="PTHR35340:SF5">
    <property type="entry name" value="ASST-DOMAIN-CONTAINING PROTEIN"/>
    <property type="match status" value="1"/>
</dbReference>
<evidence type="ECO:0000313" key="3">
    <source>
        <dbReference type="Proteomes" id="UP001220256"/>
    </source>
</evidence>